<proteinExistence type="predicted"/>
<organism evidence="2 3">
    <name type="scientific">Perkinsus olseni</name>
    <name type="common">Perkinsus atlanticus</name>
    <dbReference type="NCBI Taxonomy" id="32597"/>
    <lineage>
        <taxon>Eukaryota</taxon>
        <taxon>Sar</taxon>
        <taxon>Alveolata</taxon>
        <taxon>Perkinsozoa</taxon>
        <taxon>Perkinsea</taxon>
        <taxon>Perkinsida</taxon>
        <taxon>Perkinsidae</taxon>
        <taxon>Perkinsus</taxon>
    </lineage>
</organism>
<feature type="transmembrane region" description="Helical" evidence="1">
    <location>
        <begin position="72"/>
        <end position="100"/>
    </location>
</feature>
<comment type="caution">
    <text evidence="2">The sequence shown here is derived from an EMBL/GenBank/DDBJ whole genome shotgun (WGS) entry which is preliminary data.</text>
</comment>
<gene>
    <name evidence="2" type="ORF">FOZ62_022391</name>
</gene>
<name>A0A7J6PAS1_PEROL</name>
<feature type="transmembrane region" description="Helical" evidence="1">
    <location>
        <begin position="39"/>
        <end position="60"/>
    </location>
</feature>
<dbReference type="EMBL" id="JABANM010036120">
    <property type="protein sequence ID" value="KAF4692856.1"/>
    <property type="molecule type" value="Genomic_DNA"/>
</dbReference>
<accession>A0A7J6PAS1</accession>
<protein>
    <submittedName>
        <fullName evidence="2">Uncharacterized protein</fullName>
    </submittedName>
</protein>
<dbReference type="AlphaFoldDB" id="A0A7J6PAS1"/>
<reference evidence="2 3" key="1">
    <citation type="submission" date="2020-04" db="EMBL/GenBank/DDBJ databases">
        <title>Perkinsus olseni comparative genomics.</title>
        <authorList>
            <person name="Bogema D.R."/>
        </authorList>
    </citation>
    <scope>NUCLEOTIDE SEQUENCE [LARGE SCALE GENOMIC DNA]</scope>
    <source>
        <strain evidence="2">ATCC PRA-205</strain>
    </source>
</reference>
<keyword evidence="1" id="KW-0472">Membrane</keyword>
<dbReference type="Proteomes" id="UP000574390">
    <property type="component" value="Unassembled WGS sequence"/>
</dbReference>
<evidence type="ECO:0000313" key="3">
    <source>
        <dbReference type="Proteomes" id="UP000574390"/>
    </source>
</evidence>
<keyword evidence="1" id="KW-1133">Transmembrane helix</keyword>
<evidence type="ECO:0000256" key="1">
    <source>
        <dbReference type="SAM" id="Phobius"/>
    </source>
</evidence>
<evidence type="ECO:0000313" key="2">
    <source>
        <dbReference type="EMBL" id="KAF4692856.1"/>
    </source>
</evidence>
<keyword evidence="1" id="KW-0812">Transmembrane</keyword>
<sequence length="142" mass="14175">MAATAPTAALAVVEAVAVTVLKLAALAVVEATVGSLEVVVVSAAVVAPVVAMAAMAASVVKLAALAVVEATAVLLEAMVVAAVIVASVVVPAVMVAMLAFSSEITWVRIAVLPEHESCCTTTITVRINNSAMALAFVMNSVF</sequence>